<keyword evidence="10" id="KW-0735">Signal-anchor</keyword>
<evidence type="ECO:0000256" key="15">
    <source>
        <dbReference type="ARBA" id="ARBA00049902"/>
    </source>
</evidence>
<evidence type="ECO:0000256" key="5">
    <source>
        <dbReference type="ARBA" id="ARBA00022645"/>
    </source>
</evidence>
<feature type="compositionally biased region" description="Basic residues" evidence="16">
    <location>
        <begin position="31"/>
        <end position="41"/>
    </location>
</feature>
<feature type="domain" description="Glycosyl transferase family 51" evidence="18">
    <location>
        <begin position="108"/>
        <end position="260"/>
    </location>
</feature>
<feature type="compositionally biased region" description="Low complexity" evidence="16">
    <location>
        <begin position="17"/>
        <end position="30"/>
    </location>
</feature>
<dbReference type="GO" id="GO:0046677">
    <property type="term" value="P:response to antibiotic"/>
    <property type="evidence" value="ECO:0007669"/>
    <property type="project" value="UniProtKB-KW"/>
</dbReference>
<keyword evidence="8" id="KW-0808">Transferase</keyword>
<accession>A0A1M5JAL3</accession>
<evidence type="ECO:0000256" key="9">
    <source>
        <dbReference type="ARBA" id="ARBA00022801"/>
    </source>
</evidence>
<organism evidence="19 20">
    <name type="scientific">Asaccharospora irregularis DSM 2635</name>
    <dbReference type="NCBI Taxonomy" id="1121321"/>
    <lineage>
        <taxon>Bacteria</taxon>
        <taxon>Bacillati</taxon>
        <taxon>Bacillota</taxon>
        <taxon>Clostridia</taxon>
        <taxon>Peptostreptococcales</taxon>
        <taxon>Peptostreptococcaceae</taxon>
        <taxon>Asaccharospora</taxon>
    </lineage>
</organism>
<dbReference type="AlphaFoldDB" id="A0A1M5JAL3"/>
<keyword evidence="20" id="KW-1185">Reference proteome</keyword>
<dbReference type="InterPro" id="IPR001460">
    <property type="entry name" value="PCN-bd_Tpept"/>
</dbReference>
<dbReference type="EC" id="2.4.99.28" evidence="14"/>
<dbReference type="SUPFAM" id="SSF53955">
    <property type="entry name" value="Lysozyme-like"/>
    <property type="match status" value="1"/>
</dbReference>
<proteinExistence type="predicted"/>
<dbReference type="Pfam" id="PF00912">
    <property type="entry name" value="Transgly"/>
    <property type="match status" value="1"/>
</dbReference>
<dbReference type="Pfam" id="PF00905">
    <property type="entry name" value="Transpeptidase"/>
    <property type="match status" value="1"/>
</dbReference>
<keyword evidence="7" id="KW-0328">Glycosyltransferase</keyword>
<evidence type="ECO:0000313" key="19">
    <source>
        <dbReference type="EMBL" id="SHG37587.1"/>
    </source>
</evidence>
<comment type="function">
    <text evidence="1">Cell wall formation. Synthesis of cross-linked peptidoglycan from the lipid intermediates. The enzyme has a penicillin-insensitive transglycosylase N-terminal domain (formation of linear glycan strands) and a penicillin-sensitive transpeptidase C-terminal domain (cross-linking of the peptide subunits).</text>
</comment>
<evidence type="ECO:0000313" key="20">
    <source>
        <dbReference type="Proteomes" id="UP000243255"/>
    </source>
</evidence>
<dbReference type="PANTHER" id="PTHR32282:SF33">
    <property type="entry name" value="PEPTIDOGLYCAN GLYCOSYLTRANSFERASE"/>
    <property type="match status" value="1"/>
</dbReference>
<dbReference type="GO" id="GO:0005886">
    <property type="term" value="C:plasma membrane"/>
    <property type="evidence" value="ECO:0007669"/>
    <property type="project" value="UniProtKB-SubCell"/>
</dbReference>
<keyword evidence="10" id="KW-0812">Transmembrane</keyword>
<dbReference type="GO" id="GO:0008658">
    <property type="term" value="F:penicillin binding"/>
    <property type="evidence" value="ECO:0007669"/>
    <property type="project" value="InterPro"/>
</dbReference>
<dbReference type="Gene3D" id="3.40.710.10">
    <property type="entry name" value="DD-peptidase/beta-lactamase superfamily"/>
    <property type="match status" value="1"/>
</dbReference>
<dbReference type="Gene3D" id="1.10.3810.10">
    <property type="entry name" value="Biosynthetic peptidoglycan transglycosylase-like"/>
    <property type="match status" value="1"/>
</dbReference>
<feature type="compositionally biased region" description="Gly residues" evidence="16">
    <location>
        <begin position="851"/>
        <end position="861"/>
    </location>
</feature>
<comment type="catalytic activity">
    <reaction evidence="13">
        <text>Preferential cleavage: (Ac)2-L-Lys-D-Ala-|-D-Ala. Also transpeptidation of peptidyl-alanyl moieties that are N-acyl substituents of D-alanine.</text>
        <dbReference type="EC" id="3.4.16.4"/>
    </reaction>
</comment>
<dbReference type="InterPro" id="IPR036950">
    <property type="entry name" value="PBP_transglycosylase"/>
</dbReference>
<keyword evidence="5" id="KW-0121">Carboxypeptidase</keyword>
<evidence type="ECO:0000256" key="7">
    <source>
        <dbReference type="ARBA" id="ARBA00022676"/>
    </source>
</evidence>
<comment type="subcellular location">
    <subcellularLocation>
        <location evidence="2">Cell membrane</location>
        <topology evidence="2">Single-pass type II membrane protein</topology>
    </subcellularLocation>
</comment>
<keyword evidence="12" id="KW-0511">Multifunctional enzyme</keyword>
<dbReference type="STRING" id="1121321.SAMN04488530_10158"/>
<sequence length="878" mass="95017">MSYDNNDRNKIRRKKVSSSTSKSSSTSSKTQNKKKSKSKSKKDKFRYFRSAGVIFLILLVVGSAGFCGLVFASLRDVEPVTEALLNEKTHQTTTINYATGDKLSNAPSINKKTPVPLDKISKDLQNAVISIEDERFYEHNGVDIKGLLRSVVKTLTGTKQGGSTVPMQVSKMLLTTEQQTLPRKIKDIYYAYEMSKNVSKEKILETYLNNFFVGKGLAGAEAGARGYFDKSASDLTLSEAALLAGSTKNPSKFSAYTTAKLDGSETKEQLENKLLFFTNTTDDSLDDPTEVDFNMIDKINSWGLISDRDIYKQLKDGTLVVRKAINNPKAKERQEVVLKKMLELGHINDQEYSKAMTDEINIKLPKSAEKVSSSVEDYIESEVIDALIEQGHTVDEARNMFYNGGLIINTTIDPKMQDALETEYENNDNFPGHTIGADGISQPQSSMVILDYKNGNIKALVGGRNIKGRKTLNRAITPKQPGSTIKPLSVYTPAIDTLKITQADAVSDVRGGYKFKDNIRWNPKTTTPGKGTMSLRKALAKSSNTIAAKTAEMLGGTYDECVDVMIDYLKNFGITTLNNSPGANTDRNFSALTLGGMAEGVSPLQMAVAYGTLANQGTYVEPSIFTTITTYDGQLIVKNTPEEHKVVDPEVAYVLTDMLCSVVTEGTGGAASLPNGMPVAGKTGTTNNSKDAWFVGYTPYYVGATYLGDDAGTKDANGNNVARRKVKGGSGSTARLWAKVMAKVHQNLTVTKFPIPKNVYFTKINLIDGGRSPSGSKAAFIKGTYPGRISSYRDVEETDKPEETEQNNDPSQPNNNENPNPGQPTNPNPTQPNPGGGSESPAPPPVDNNNPGGGNSGGNNGGSTPPPAPNEPEGGNNP</sequence>
<feature type="domain" description="Penicillin-binding protein transpeptidase" evidence="17">
    <location>
        <begin position="446"/>
        <end position="704"/>
    </location>
</feature>
<dbReference type="GO" id="GO:0006508">
    <property type="term" value="P:proteolysis"/>
    <property type="evidence" value="ECO:0007669"/>
    <property type="project" value="UniProtKB-KW"/>
</dbReference>
<evidence type="ECO:0000256" key="11">
    <source>
        <dbReference type="ARBA" id="ARBA00023251"/>
    </source>
</evidence>
<dbReference type="GO" id="GO:0009002">
    <property type="term" value="F:serine-type D-Ala-D-Ala carboxypeptidase activity"/>
    <property type="evidence" value="ECO:0007669"/>
    <property type="project" value="UniProtKB-EC"/>
</dbReference>
<gene>
    <name evidence="19" type="ORF">SAMN04488530_10158</name>
</gene>
<comment type="catalytic activity">
    <reaction evidence="15">
        <text>[GlcNAc-(1-&gt;4)-Mur2Ac(oyl-L-Ala-gamma-D-Glu-L-Lys-D-Ala-D-Ala)](n)-di-trans,octa-cis-undecaprenyl diphosphate + beta-D-GlcNAc-(1-&gt;4)-Mur2Ac(oyl-L-Ala-gamma-D-Glu-L-Lys-D-Ala-D-Ala)-di-trans,octa-cis-undecaprenyl diphosphate = [GlcNAc-(1-&gt;4)-Mur2Ac(oyl-L-Ala-gamma-D-Glu-L-Lys-D-Ala-D-Ala)](n+1)-di-trans,octa-cis-undecaprenyl diphosphate + di-trans,octa-cis-undecaprenyl diphosphate + H(+)</text>
        <dbReference type="Rhea" id="RHEA:23708"/>
        <dbReference type="Rhea" id="RHEA-COMP:9602"/>
        <dbReference type="Rhea" id="RHEA-COMP:9603"/>
        <dbReference type="ChEBI" id="CHEBI:15378"/>
        <dbReference type="ChEBI" id="CHEBI:58405"/>
        <dbReference type="ChEBI" id="CHEBI:60033"/>
        <dbReference type="ChEBI" id="CHEBI:78435"/>
        <dbReference type="EC" id="2.4.99.28"/>
    </reaction>
</comment>
<dbReference type="UniPathway" id="UPA00219"/>
<dbReference type="InterPro" id="IPR001264">
    <property type="entry name" value="Glyco_trans_51"/>
</dbReference>
<dbReference type="Proteomes" id="UP000243255">
    <property type="component" value="Unassembled WGS sequence"/>
</dbReference>
<dbReference type="OrthoDB" id="9766909at2"/>
<evidence type="ECO:0000259" key="18">
    <source>
        <dbReference type="Pfam" id="PF00912"/>
    </source>
</evidence>
<evidence type="ECO:0000256" key="1">
    <source>
        <dbReference type="ARBA" id="ARBA00002624"/>
    </source>
</evidence>
<keyword evidence="6" id="KW-0645">Protease</keyword>
<dbReference type="EMBL" id="FQWX01000001">
    <property type="protein sequence ID" value="SHG37587.1"/>
    <property type="molecule type" value="Genomic_DNA"/>
</dbReference>
<evidence type="ECO:0000256" key="2">
    <source>
        <dbReference type="ARBA" id="ARBA00004401"/>
    </source>
</evidence>
<feature type="region of interest" description="Disordered" evidence="16">
    <location>
        <begin position="790"/>
        <end position="878"/>
    </location>
</feature>
<dbReference type="EC" id="3.4.16.4" evidence="3"/>
<keyword evidence="9" id="KW-0378">Hydrolase</keyword>
<keyword evidence="11" id="KW-0046">Antibiotic resistance</keyword>
<evidence type="ECO:0000256" key="12">
    <source>
        <dbReference type="ARBA" id="ARBA00023268"/>
    </source>
</evidence>
<evidence type="ECO:0000256" key="10">
    <source>
        <dbReference type="ARBA" id="ARBA00022968"/>
    </source>
</evidence>
<dbReference type="InterPro" id="IPR012338">
    <property type="entry name" value="Beta-lactam/transpept-like"/>
</dbReference>
<dbReference type="GO" id="GO:0008955">
    <property type="term" value="F:peptidoglycan glycosyltransferase activity"/>
    <property type="evidence" value="ECO:0007669"/>
    <property type="project" value="UniProtKB-EC"/>
</dbReference>
<evidence type="ECO:0000256" key="6">
    <source>
        <dbReference type="ARBA" id="ARBA00022670"/>
    </source>
</evidence>
<name>A0A1M5JAL3_9FIRM</name>
<feature type="compositionally biased region" description="Pro residues" evidence="16">
    <location>
        <begin position="821"/>
        <end position="832"/>
    </location>
</feature>
<evidence type="ECO:0000259" key="17">
    <source>
        <dbReference type="Pfam" id="PF00905"/>
    </source>
</evidence>
<dbReference type="SUPFAM" id="SSF56601">
    <property type="entry name" value="beta-lactamase/transpeptidase-like"/>
    <property type="match status" value="1"/>
</dbReference>
<feature type="compositionally biased region" description="Low complexity" evidence="16">
    <location>
        <begin position="807"/>
        <end position="820"/>
    </location>
</feature>
<dbReference type="RefSeq" id="WP_073123107.1">
    <property type="nucleotide sequence ID" value="NZ_BAABCH010000010.1"/>
</dbReference>
<evidence type="ECO:0000256" key="16">
    <source>
        <dbReference type="SAM" id="MobiDB-lite"/>
    </source>
</evidence>
<dbReference type="GO" id="GO:0009252">
    <property type="term" value="P:peptidoglycan biosynthetic process"/>
    <property type="evidence" value="ECO:0007669"/>
    <property type="project" value="UniProtKB-UniPathway"/>
</dbReference>
<evidence type="ECO:0000256" key="4">
    <source>
        <dbReference type="ARBA" id="ARBA00018638"/>
    </source>
</evidence>
<evidence type="ECO:0000256" key="14">
    <source>
        <dbReference type="ARBA" id="ARBA00044770"/>
    </source>
</evidence>
<evidence type="ECO:0000256" key="8">
    <source>
        <dbReference type="ARBA" id="ARBA00022679"/>
    </source>
</evidence>
<protein>
    <recommendedName>
        <fullName evidence="4">Penicillin-binding protein 1A</fullName>
        <ecNumber evidence="14">2.4.99.28</ecNumber>
        <ecNumber evidence="3">3.4.16.4</ecNumber>
    </recommendedName>
</protein>
<evidence type="ECO:0000256" key="13">
    <source>
        <dbReference type="ARBA" id="ARBA00034000"/>
    </source>
</evidence>
<dbReference type="PANTHER" id="PTHR32282">
    <property type="entry name" value="BINDING PROTEIN TRANSPEPTIDASE, PUTATIVE-RELATED"/>
    <property type="match status" value="1"/>
</dbReference>
<feature type="compositionally biased region" description="Acidic residues" evidence="16">
    <location>
        <begin position="796"/>
        <end position="806"/>
    </location>
</feature>
<evidence type="ECO:0000256" key="3">
    <source>
        <dbReference type="ARBA" id="ARBA00012448"/>
    </source>
</evidence>
<dbReference type="InterPro" id="IPR023346">
    <property type="entry name" value="Lysozyme-like_dom_sf"/>
</dbReference>
<feature type="region of interest" description="Disordered" evidence="16">
    <location>
        <begin position="1"/>
        <end position="41"/>
    </location>
</feature>
<reference evidence="20" key="1">
    <citation type="submission" date="2016-11" db="EMBL/GenBank/DDBJ databases">
        <authorList>
            <person name="Varghese N."/>
            <person name="Submissions S."/>
        </authorList>
    </citation>
    <scope>NUCLEOTIDE SEQUENCE [LARGE SCALE GENOMIC DNA]</scope>
    <source>
        <strain evidence="20">DSM 2635</strain>
    </source>
</reference>
<dbReference type="InterPro" id="IPR050396">
    <property type="entry name" value="Glycosyltr_51/Transpeptidase"/>
</dbReference>